<dbReference type="GO" id="GO:0005737">
    <property type="term" value="C:cytoplasm"/>
    <property type="evidence" value="ECO:0007669"/>
    <property type="project" value="UniProtKB-SubCell"/>
</dbReference>
<reference evidence="5" key="1">
    <citation type="submission" date="2016-10" db="EMBL/GenBank/DDBJ databases">
        <authorList>
            <person name="Varghese N."/>
            <person name="Submissions S."/>
        </authorList>
    </citation>
    <scope>NUCLEOTIDE SEQUENCE [LARGE SCALE GENOMIC DNA]</scope>
    <source>
        <strain evidence="5">DSM 23664</strain>
    </source>
</reference>
<proteinExistence type="inferred from homology"/>
<dbReference type="InterPro" id="IPR014729">
    <property type="entry name" value="Rossmann-like_a/b/a_fold"/>
</dbReference>
<accession>A0A1I1EBS4</accession>
<keyword evidence="3" id="KW-0547">Nucleotide-binding</keyword>
<keyword evidence="3" id="KW-0963">Cytoplasm</keyword>
<evidence type="ECO:0000256" key="2">
    <source>
        <dbReference type="ARBA" id="ARBA00022694"/>
    </source>
</evidence>
<dbReference type="NCBIfam" id="NF010191">
    <property type="entry name" value="PRK13670.1"/>
    <property type="match status" value="1"/>
</dbReference>
<keyword evidence="3" id="KW-0694">RNA-binding</keyword>
<dbReference type="PANTHER" id="PTHR37825:SF1">
    <property type="entry name" value="TRNA(MET) CYTIDINE ACETATE LIGASE"/>
    <property type="match status" value="1"/>
</dbReference>
<dbReference type="GO" id="GO:0016740">
    <property type="term" value="F:transferase activity"/>
    <property type="evidence" value="ECO:0007669"/>
    <property type="project" value="UniProtKB-KW"/>
</dbReference>
<dbReference type="EC" id="6.3.4.-" evidence="3"/>
<dbReference type="GO" id="GO:0016879">
    <property type="term" value="F:ligase activity, forming carbon-nitrogen bonds"/>
    <property type="evidence" value="ECO:0007669"/>
    <property type="project" value="UniProtKB-UniRule"/>
</dbReference>
<keyword evidence="1 3" id="KW-0436">Ligase</keyword>
<evidence type="ECO:0000313" key="4">
    <source>
        <dbReference type="EMBL" id="SFB84584.1"/>
    </source>
</evidence>
<dbReference type="PANTHER" id="PTHR37825">
    <property type="entry name" value="TRNA(MET) CYTIDINE ACETATE LIGASE"/>
    <property type="match status" value="1"/>
</dbReference>
<keyword evidence="3" id="KW-0820">tRNA-binding</keyword>
<dbReference type="GO" id="GO:0005524">
    <property type="term" value="F:ATP binding"/>
    <property type="evidence" value="ECO:0007669"/>
    <property type="project" value="UniProtKB-KW"/>
</dbReference>
<dbReference type="Proteomes" id="UP000199612">
    <property type="component" value="Unassembled WGS sequence"/>
</dbReference>
<keyword evidence="3" id="KW-0067">ATP-binding</keyword>
<organism evidence="4 5">
    <name type="scientific">Alkalibacterium subtropicum</name>
    <dbReference type="NCBI Taxonomy" id="753702"/>
    <lineage>
        <taxon>Bacteria</taxon>
        <taxon>Bacillati</taxon>
        <taxon>Bacillota</taxon>
        <taxon>Bacilli</taxon>
        <taxon>Lactobacillales</taxon>
        <taxon>Carnobacteriaceae</taxon>
        <taxon>Alkalibacterium</taxon>
    </lineage>
</organism>
<feature type="binding site" evidence="3">
    <location>
        <begin position="7"/>
        <end position="20"/>
    </location>
    <ligand>
        <name>ATP</name>
        <dbReference type="ChEBI" id="CHEBI:30616"/>
    </ligand>
</feature>
<comment type="caution">
    <text evidence="3">Lacks conserved residue(s) required for the propagation of feature annotation.</text>
</comment>
<keyword evidence="2 3" id="KW-0819">tRNA processing</keyword>
<feature type="binding site" evidence="3">
    <location>
        <position position="101"/>
    </location>
    <ligand>
        <name>ATP</name>
        <dbReference type="ChEBI" id="CHEBI:30616"/>
    </ligand>
</feature>
<dbReference type="AlphaFoldDB" id="A0A1I1EBS4"/>
<name>A0A1I1EBS4_9LACT</name>
<dbReference type="RefSeq" id="WP_091527768.1">
    <property type="nucleotide sequence ID" value="NZ_FOLT01000001.1"/>
</dbReference>
<dbReference type="GO" id="GO:0006400">
    <property type="term" value="P:tRNA modification"/>
    <property type="evidence" value="ECO:0007669"/>
    <property type="project" value="UniProtKB-UniRule"/>
</dbReference>
<feature type="binding site" evidence="3">
    <location>
        <position position="161"/>
    </location>
    <ligand>
        <name>ATP</name>
        <dbReference type="ChEBI" id="CHEBI:30616"/>
    </ligand>
</feature>
<evidence type="ECO:0000256" key="3">
    <source>
        <dbReference type="HAMAP-Rule" id="MF_01539"/>
    </source>
</evidence>
<dbReference type="Pfam" id="PF05636">
    <property type="entry name" value="HIGH_NTase1"/>
    <property type="match status" value="1"/>
</dbReference>
<dbReference type="Gene3D" id="3.40.50.620">
    <property type="entry name" value="HUPs"/>
    <property type="match status" value="1"/>
</dbReference>
<keyword evidence="5" id="KW-1185">Reference proteome</keyword>
<comment type="similarity">
    <text evidence="3">Belongs to the TmcAL family.</text>
</comment>
<dbReference type="STRING" id="753702.SAMN04488102_10190"/>
<comment type="catalytic activity">
    <reaction evidence="3">
        <text>cytidine(34) in elongator tRNA(Met) + acetate + ATP = N(4)-acetylcytidine(34) in elongator tRNA(Met) + AMP + diphosphate</text>
        <dbReference type="Rhea" id="RHEA:58144"/>
        <dbReference type="Rhea" id="RHEA-COMP:10693"/>
        <dbReference type="Rhea" id="RHEA-COMP:10694"/>
        <dbReference type="ChEBI" id="CHEBI:30089"/>
        <dbReference type="ChEBI" id="CHEBI:30616"/>
        <dbReference type="ChEBI" id="CHEBI:33019"/>
        <dbReference type="ChEBI" id="CHEBI:74900"/>
        <dbReference type="ChEBI" id="CHEBI:82748"/>
        <dbReference type="ChEBI" id="CHEBI:456215"/>
    </reaction>
</comment>
<sequence length="395" mass="45425">MKVCGIVAEYNPFHNGHLYQLAEAKKKTGADVLVVAMSGNFLQRGEPAIIDKWQRAQAALNHGADIVLEIPAAFSVQPADLFAKGAIELLELMGIDVLSFGSESGEGSDFLISAQVYLEKEQEIDALFQKEQQQKLTYAKNMSRLLSKHVPEIKLDLAQPNNILGFAYAKELQKKNCSIAIETVRRRSSHYHDQEIRVNEEIASATAIRKMLFSSDDWKDNQHLPFPEDTKVSLEHSKLIKWDDFFPYLKYRIMTTSLEELSHIYLMEQGFEYRVKALIKDAGNMHEFLTALKTKQLSWTRLQRLCFYILLDQSKEEMDKRTDQIDYIRLLGFNTSGQTYLREIKRELEIPLVTNISQKNNDLVGYDITVGEVYRLADQDSIKSQDYKRKPVKMD</sequence>
<dbReference type="OrthoDB" id="9769796at2"/>
<dbReference type="GO" id="GO:0000049">
    <property type="term" value="F:tRNA binding"/>
    <property type="evidence" value="ECO:0007669"/>
    <property type="project" value="UniProtKB-KW"/>
</dbReference>
<comment type="function">
    <text evidence="3">Catalyzes the formation of N(4)-acetylcytidine (ac(4)C) at the wobble position of elongator tRNA(Met), using acetate and ATP as substrates. First activates an acetate ion to form acetyladenylate (Ac-AMP) and then transfers the acetyl group to tRNA to form ac(4)C34.</text>
</comment>
<dbReference type="SUPFAM" id="SSF52374">
    <property type="entry name" value="Nucleotidylyl transferase"/>
    <property type="match status" value="1"/>
</dbReference>
<gene>
    <name evidence="3" type="primary">tmcAL</name>
    <name evidence="4" type="ORF">SAMN04488102_10190</name>
</gene>
<evidence type="ECO:0000313" key="5">
    <source>
        <dbReference type="Proteomes" id="UP000199612"/>
    </source>
</evidence>
<dbReference type="InterPro" id="IPR008513">
    <property type="entry name" value="tRNA(Met)_cyd_acetate_ligase"/>
</dbReference>
<evidence type="ECO:0000256" key="1">
    <source>
        <dbReference type="ARBA" id="ARBA00022598"/>
    </source>
</evidence>
<dbReference type="HAMAP" id="MF_01539">
    <property type="entry name" value="TmcAL"/>
    <property type="match status" value="1"/>
</dbReference>
<protein>
    <recommendedName>
        <fullName evidence="3">tRNA(Met) cytidine acetate ligase</fullName>
        <ecNumber evidence="3">6.3.4.-</ecNumber>
    </recommendedName>
</protein>
<comment type="subcellular location">
    <subcellularLocation>
        <location evidence="3">Cytoplasm</location>
    </subcellularLocation>
</comment>
<feature type="binding site" evidence="3">
    <location>
        <position position="186"/>
    </location>
    <ligand>
        <name>ATP</name>
        <dbReference type="ChEBI" id="CHEBI:30616"/>
    </ligand>
</feature>
<dbReference type="EMBL" id="FOLT01000001">
    <property type="protein sequence ID" value="SFB84584.1"/>
    <property type="molecule type" value="Genomic_DNA"/>
</dbReference>
<keyword evidence="4" id="KW-0808">Transferase</keyword>